<evidence type="ECO:0000256" key="3">
    <source>
        <dbReference type="PROSITE-ProRule" id="PRU00708"/>
    </source>
</evidence>
<dbReference type="GO" id="GO:0009451">
    <property type="term" value="P:RNA modification"/>
    <property type="evidence" value="ECO:0007669"/>
    <property type="project" value="InterPro"/>
</dbReference>
<dbReference type="SUPFAM" id="SSF48452">
    <property type="entry name" value="TPR-like"/>
    <property type="match status" value="1"/>
</dbReference>
<dbReference type="GO" id="GO:0003729">
    <property type="term" value="F:mRNA binding"/>
    <property type="evidence" value="ECO:0007669"/>
    <property type="project" value="UniProtKB-ARBA"/>
</dbReference>
<evidence type="ECO:0000313" key="5">
    <source>
        <dbReference type="EMBL" id="KYP61652.1"/>
    </source>
</evidence>
<dbReference type="OMA" id="EPNCRIW"/>
<organism evidence="5 6">
    <name type="scientific">Cajanus cajan</name>
    <name type="common">Pigeon pea</name>
    <name type="synonym">Cajanus indicus</name>
    <dbReference type="NCBI Taxonomy" id="3821"/>
    <lineage>
        <taxon>Eukaryota</taxon>
        <taxon>Viridiplantae</taxon>
        <taxon>Streptophyta</taxon>
        <taxon>Embryophyta</taxon>
        <taxon>Tracheophyta</taxon>
        <taxon>Spermatophyta</taxon>
        <taxon>Magnoliopsida</taxon>
        <taxon>eudicotyledons</taxon>
        <taxon>Gunneridae</taxon>
        <taxon>Pentapetalae</taxon>
        <taxon>rosids</taxon>
        <taxon>fabids</taxon>
        <taxon>Fabales</taxon>
        <taxon>Fabaceae</taxon>
        <taxon>Papilionoideae</taxon>
        <taxon>50 kb inversion clade</taxon>
        <taxon>NPAAA clade</taxon>
        <taxon>indigoferoid/millettioid clade</taxon>
        <taxon>Phaseoleae</taxon>
        <taxon>Cajanus</taxon>
    </lineage>
</organism>
<reference evidence="5 6" key="1">
    <citation type="journal article" date="2012" name="Nat. Biotechnol.">
        <title>Draft genome sequence of pigeonpea (Cajanus cajan), an orphan legume crop of resource-poor farmers.</title>
        <authorList>
            <person name="Varshney R.K."/>
            <person name="Chen W."/>
            <person name="Li Y."/>
            <person name="Bharti A.K."/>
            <person name="Saxena R.K."/>
            <person name="Schlueter J.A."/>
            <person name="Donoghue M.T."/>
            <person name="Azam S."/>
            <person name="Fan G."/>
            <person name="Whaley A.M."/>
            <person name="Farmer A.D."/>
            <person name="Sheridan J."/>
            <person name="Iwata A."/>
            <person name="Tuteja R."/>
            <person name="Penmetsa R.V."/>
            <person name="Wu W."/>
            <person name="Upadhyaya H.D."/>
            <person name="Yang S.P."/>
            <person name="Shah T."/>
            <person name="Saxena K.B."/>
            <person name="Michael T."/>
            <person name="McCombie W.R."/>
            <person name="Yang B."/>
            <person name="Zhang G."/>
            <person name="Yang H."/>
            <person name="Wang J."/>
            <person name="Spillane C."/>
            <person name="Cook D.R."/>
            <person name="May G.D."/>
            <person name="Xu X."/>
            <person name="Jackson S.A."/>
        </authorList>
    </citation>
    <scope>NUCLEOTIDE SEQUENCE [LARGE SCALE GENOMIC DNA]</scope>
    <source>
        <strain evidence="6">cv. Asha</strain>
    </source>
</reference>
<sequence length="581" mass="65805">MELYLFQPKDSFIHNQLLHLYAKFGKLSDAQNVFDNMTKRDVYSWNALLSAYAKMGMVENLHVVFDQMPYRDSVSYNTLIACFASNGHSGKALKVLVRMQEDGFQPTQYSYVNALQACSQLLDLRYGKQIHGRIVVADMRENTFVWNAVTDMYAKCGDIDRARWNIFTELPKVDEICWTTMIVGYAQNGREEDALMLFGDMLRRNVKPDSYTISSVVSSCAKLASLCQGQVVHGKVIVMGVDNNMLVSSALVDMYCKCGVTLDAWIIFETMPIQNVITWNAMILGYAQNGQVLEALALYERMQEEKFKPDNITFVGVLSACINADMVKEGQKYFDSISEQGMTPTLDHYACMVTLLGRSSSIDKAVDLIQGMPHEPNYHIWSTLLSVCAKGDLKNAELAASHLFELDPHNAGPYIMLSNLYAACGRWKDVAVVRSLMKEKNAKKFAAYSWVEVENEIHRFVSEDHSHPEVGKIYGELNRLISVMRQIGYNPDTNIVLHNVGEEEKIRSISYHSEKLALAFALIRKPNGVAPIRIIKNLRVCDDCHVFMKFASITIARPIITRDSNRFHHFFGGKCSCKDNW</sequence>
<protein>
    <submittedName>
        <fullName evidence="5">Pentatricopeptide repeat-containing protein At1g68930 family</fullName>
    </submittedName>
</protein>
<dbReference type="Gramene" id="C.cajan_15698.t">
    <property type="protein sequence ID" value="C.cajan_15698.t"/>
    <property type="gene ID" value="C.cajan_15698"/>
</dbReference>
<dbReference type="FunFam" id="1.25.40.10:FF:000073">
    <property type="entry name" value="Pentatricopeptide repeat-containing protein chloroplastic"/>
    <property type="match status" value="1"/>
</dbReference>
<dbReference type="EMBL" id="CM003610">
    <property type="protein sequence ID" value="KYP61652.1"/>
    <property type="molecule type" value="Genomic_DNA"/>
</dbReference>
<feature type="repeat" description="PPR" evidence="3">
    <location>
        <begin position="10"/>
        <end position="44"/>
    </location>
</feature>
<feature type="repeat" description="PPR" evidence="3">
    <location>
        <begin position="310"/>
        <end position="344"/>
    </location>
</feature>
<evidence type="ECO:0000313" key="6">
    <source>
        <dbReference type="Proteomes" id="UP000075243"/>
    </source>
</evidence>
<dbReference type="PROSITE" id="PS51375">
    <property type="entry name" value="PPR"/>
    <property type="match status" value="5"/>
</dbReference>
<comment type="similarity">
    <text evidence="1">Belongs to the PPR family. PCMP-H subfamily.</text>
</comment>
<feature type="domain" description="DYW" evidence="4">
    <location>
        <begin position="488"/>
        <end position="581"/>
    </location>
</feature>
<accession>A0A151T3M9</accession>
<name>A0A151T3M9_CAJCA</name>
<dbReference type="FunFam" id="1.25.40.10:FF:000090">
    <property type="entry name" value="Pentatricopeptide repeat-containing protein, chloroplastic"/>
    <property type="match status" value="1"/>
</dbReference>
<feature type="repeat" description="PPR" evidence="3">
    <location>
        <begin position="72"/>
        <end position="106"/>
    </location>
</feature>
<dbReference type="Pfam" id="PF14432">
    <property type="entry name" value="DYW_deaminase"/>
    <property type="match status" value="1"/>
</dbReference>
<dbReference type="NCBIfam" id="TIGR00756">
    <property type="entry name" value="PPR"/>
    <property type="match status" value="4"/>
</dbReference>
<dbReference type="InterPro" id="IPR002885">
    <property type="entry name" value="PPR_rpt"/>
</dbReference>
<keyword evidence="2" id="KW-0677">Repeat</keyword>
<proteinExistence type="inferred from homology"/>
<evidence type="ECO:0000256" key="1">
    <source>
        <dbReference type="ARBA" id="ARBA00006643"/>
    </source>
</evidence>
<dbReference type="Pfam" id="PF01535">
    <property type="entry name" value="PPR"/>
    <property type="match status" value="3"/>
</dbReference>
<dbReference type="PANTHER" id="PTHR47926">
    <property type="entry name" value="PENTATRICOPEPTIDE REPEAT-CONTAINING PROTEIN"/>
    <property type="match status" value="1"/>
</dbReference>
<gene>
    <name evidence="5" type="ORF">KK1_016160</name>
</gene>
<dbReference type="Gene3D" id="1.25.40.10">
    <property type="entry name" value="Tetratricopeptide repeat domain"/>
    <property type="match status" value="4"/>
</dbReference>
<dbReference type="InterPro" id="IPR032867">
    <property type="entry name" value="DYW_dom"/>
</dbReference>
<dbReference type="InterPro" id="IPR046848">
    <property type="entry name" value="E_motif"/>
</dbReference>
<dbReference type="FunFam" id="1.25.40.10:FF:000442">
    <property type="entry name" value="Pentatricopeptide repeat-containing protein At3g49710"/>
    <property type="match status" value="1"/>
</dbReference>
<dbReference type="InterPro" id="IPR011990">
    <property type="entry name" value="TPR-like_helical_dom_sf"/>
</dbReference>
<evidence type="ECO:0000256" key="2">
    <source>
        <dbReference type="ARBA" id="ARBA00022737"/>
    </source>
</evidence>
<evidence type="ECO:0000259" key="4">
    <source>
        <dbReference type="Pfam" id="PF14432"/>
    </source>
</evidence>
<dbReference type="GO" id="GO:0008270">
    <property type="term" value="F:zinc ion binding"/>
    <property type="evidence" value="ECO:0007669"/>
    <property type="project" value="InterPro"/>
</dbReference>
<dbReference type="Pfam" id="PF13041">
    <property type="entry name" value="PPR_2"/>
    <property type="match status" value="3"/>
</dbReference>
<dbReference type="Pfam" id="PF20431">
    <property type="entry name" value="E_motif"/>
    <property type="match status" value="1"/>
</dbReference>
<dbReference type="InterPro" id="IPR046960">
    <property type="entry name" value="PPR_At4g14850-like_plant"/>
</dbReference>
<dbReference type="Proteomes" id="UP000075243">
    <property type="component" value="Chromosome 8"/>
</dbReference>
<feature type="repeat" description="PPR" evidence="3">
    <location>
        <begin position="174"/>
        <end position="208"/>
    </location>
</feature>
<dbReference type="AlphaFoldDB" id="A0A151T3M9"/>
<feature type="repeat" description="PPR" evidence="3">
    <location>
        <begin position="275"/>
        <end position="309"/>
    </location>
</feature>
<keyword evidence="6" id="KW-1185">Reference proteome</keyword>